<comment type="caution">
    <text evidence="2">The sequence shown here is derived from an EMBL/GenBank/DDBJ whole genome shotgun (WGS) entry which is preliminary data.</text>
</comment>
<protein>
    <submittedName>
        <fullName evidence="2">Uncharacterized protein</fullName>
    </submittedName>
</protein>
<accession>A0A2P2ECQ1</accession>
<feature type="transmembrane region" description="Helical" evidence="1">
    <location>
        <begin position="25"/>
        <end position="44"/>
    </location>
</feature>
<dbReference type="AlphaFoldDB" id="A0A2P2ECQ1"/>
<dbReference type="RefSeq" id="WP_108985694.1">
    <property type="nucleotide sequence ID" value="NZ_BFBR01000008.1"/>
</dbReference>
<name>A0A2P2ECQ1_9PROT</name>
<dbReference type="EMBL" id="BFBR01000008">
    <property type="protein sequence ID" value="GBF58833.1"/>
    <property type="molecule type" value="Genomic_DNA"/>
</dbReference>
<gene>
    <name evidence="2" type="ORF">PbB2_02521</name>
</gene>
<evidence type="ECO:0000256" key="1">
    <source>
        <dbReference type="SAM" id="Phobius"/>
    </source>
</evidence>
<reference evidence="2 3" key="1">
    <citation type="journal article" date="2018" name="Genome Announc.">
        <title>Draft Genome Sequence of "Candidatus Phycosocius bacilliformis," an Alphaproteobacterial Ectosymbiont of the Hydrocarbon-Producing Green Alga Botryococcus braunii.</title>
        <authorList>
            <person name="Tanabe Y."/>
            <person name="Yamaguchi H."/>
            <person name="Watanabe M.M."/>
        </authorList>
    </citation>
    <scope>NUCLEOTIDE SEQUENCE [LARGE SCALE GENOMIC DNA]</scope>
    <source>
        <strain evidence="2 3">BOTRYCO-2</strain>
    </source>
</reference>
<keyword evidence="1" id="KW-1133">Transmembrane helix</keyword>
<keyword evidence="1" id="KW-0472">Membrane</keyword>
<dbReference type="Proteomes" id="UP000245086">
    <property type="component" value="Unassembled WGS sequence"/>
</dbReference>
<evidence type="ECO:0000313" key="3">
    <source>
        <dbReference type="Proteomes" id="UP000245086"/>
    </source>
</evidence>
<sequence length="186" mass="20287">MGPADRPDLLGKVFISQFDPRPARAFVMAGIALFALAGLGTLAFVKVVPLVPLICIAILVFHFAPALWPSRPAIELRNDGFRLDGLGLIPWEAIGAIAYVERALGKSGRRPLALLEVNLVADFALAIVRPDPGPIWRKLQVRHWRKMGDTHLTILLSGLSDGPRDIRNAFEVFLGYPINGPRGLIA</sequence>
<evidence type="ECO:0000313" key="2">
    <source>
        <dbReference type="EMBL" id="GBF58833.1"/>
    </source>
</evidence>
<feature type="transmembrane region" description="Helical" evidence="1">
    <location>
        <begin position="50"/>
        <end position="68"/>
    </location>
</feature>
<proteinExistence type="predicted"/>
<keyword evidence="1" id="KW-0812">Transmembrane</keyword>
<dbReference type="OrthoDB" id="7957637at2"/>
<keyword evidence="3" id="KW-1185">Reference proteome</keyword>
<organism evidence="2 3">
    <name type="scientific">Candidatus Phycosocius bacilliformis</name>
    <dbReference type="NCBI Taxonomy" id="1445552"/>
    <lineage>
        <taxon>Bacteria</taxon>
        <taxon>Pseudomonadati</taxon>
        <taxon>Pseudomonadota</taxon>
        <taxon>Alphaproteobacteria</taxon>
        <taxon>Caulobacterales</taxon>
        <taxon>Caulobacterales incertae sedis</taxon>
        <taxon>Candidatus Phycosocius</taxon>
    </lineage>
</organism>